<proteinExistence type="predicted"/>
<feature type="signal peptide" evidence="1">
    <location>
        <begin position="1"/>
        <end position="26"/>
    </location>
</feature>
<name>A0A6M2DBM5_RHIMP</name>
<organism evidence="2">
    <name type="scientific">Rhipicephalus microplus</name>
    <name type="common">Cattle tick</name>
    <name type="synonym">Boophilus microplus</name>
    <dbReference type="NCBI Taxonomy" id="6941"/>
    <lineage>
        <taxon>Eukaryota</taxon>
        <taxon>Metazoa</taxon>
        <taxon>Ecdysozoa</taxon>
        <taxon>Arthropoda</taxon>
        <taxon>Chelicerata</taxon>
        <taxon>Arachnida</taxon>
        <taxon>Acari</taxon>
        <taxon>Parasitiformes</taxon>
        <taxon>Ixodida</taxon>
        <taxon>Ixodoidea</taxon>
        <taxon>Ixodidae</taxon>
        <taxon>Rhipicephalinae</taxon>
        <taxon>Rhipicephalus</taxon>
        <taxon>Boophilus</taxon>
    </lineage>
</organism>
<accession>A0A6M2DBM5</accession>
<evidence type="ECO:0000256" key="1">
    <source>
        <dbReference type="SAM" id="SignalP"/>
    </source>
</evidence>
<protein>
    <submittedName>
        <fullName evidence="2">Putative secreted protein</fullName>
    </submittedName>
</protein>
<dbReference type="EMBL" id="GHWJ01010805">
    <property type="protein sequence ID" value="NOV43542.1"/>
    <property type="molecule type" value="Transcribed_RNA"/>
</dbReference>
<reference evidence="2" key="1">
    <citation type="submission" date="2019-09" db="EMBL/GenBank/DDBJ databases">
        <title>Organ-specific transcriptomic study of the physiology of the cattle tick, Rhipicephalus microplus.</title>
        <authorList>
            <person name="Tirloni L."/>
            <person name="Braz G."/>
            <person name="Gandara A.C.P."/>
            <person name="Sabadin G.A."/>
            <person name="da Silva R.M."/>
            <person name="Guizzo M.G."/>
            <person name="Machado J.A."/>
            <person name="Costa E.P."/>
            <person name="Gomes H.F."/>
            <person name="Moraes J."/>
            <person name="Mota M.B.S."/>
            <person name="Mesquita R.D."/>
            <person name="Alvarenga P.H."/>
            <person name="Alves F."/>
            <person name="Seixas A."/>
            <person name="da Fonseca R.N."/>
            <person name="Fogaca A."/>
            <person name="Logullo C."/>
            <person name="Tanaka A."/>
            <person name="Daffre S."/>
            <person name="Termignoni C."/>
            <person name="Vaz I.S.Jr."/>
            <person name="Oliveira P.L."/>
            <person name="Ribeiro J.M."/>
        </authorList>
    </citation>
    <scope>NUCLEOTIDE SEQUENCE</scope>
    <source>
        <strain evidence="2">Porto Alegre</strain>
    </source>
</reference>
<feature type="chain" id="PRO_5026943614" evidence="1">
    <location>
        <begin position="27"/>
        <end position="70"/>
    </location>
</feature>
<sequence length="70" mass="7479">MILAFIGTCVVCTCCCALLLPGKSGGHELSGVVLQDKEGSQKVINLPPRTHGRIEEIEVICLRRVSSKGN</sequence>
<keyword evidence="1" id="KW-0732">Signal</keyword>
<evidence type="ECO:0000313" key="2">
    <source>
        <dbReference type="EMBL" id="NOV43542.1"/>
    </source>
</evidence>
<dbReference type="AlphaFoldDB" id="A0A6M2DBM5"/>